<evidence type="ECO:0000259" key="3">
    <source>
        <dbReference type="Pfam" id="PF24924"/>
    </source>
</evidence>
<accession>A0A5B6X4H3</accession>
<dbReference type="Proteomes" id="UP000325315">
    <property type="component" value="Unassembled WGS sequence"/>
</dbReference>
<dbReference type="PANTHER" id="PTHR48200:SF1">
    <property type="entry name" value="AMINOTRANSFERASE-LIKE PLANT MOBILE DOMAIN-CONTAINING PROTEIN"/>
    <property type="match status" value="1"/>
</dbReference>
<feature type="domain" description="DUF7745" evidence="3">
    <location>
        <begin position="23"/>
        <end position="155"/>
    </location>
</feature>
<keyword evidence="5" id="KW-1185">Reference proteome</keyword>
<protein>
    <submittedName>
        <fullName evidence="4">Coiled-coil domain-containing protein 102A-like protein</fullName>
    </submittedName>
</protein>
<dbReference type="EMBL" id="SMMG02000001">
    <property type="protein sequence ID" value="KAA3488032.1"/>
    <property type="molecule type" value="Genomic_DNA"/>
</dbReference>
<evidence type="ECO:0000313" key="5">
    <source>
        <dbReference type="Proteomes" id="UP000325315"/>
    </source>
</evidence>
<dbReference type="AlphaFoldDB" id="A0A5B6X4H3"/>
<dbReference type="Pfam" id="PF24924">
    <property type="entry name" value="DUF7745"/>
    <property type="match status" value="1"/>
</dbReference>
<gene>
    <name evidence="4" type="ORF">EPI10_031816</name>
</gene>
<feature type="coiled-coil region" evidence="1">
    <location>
        <begin position="181"/>
        <end position="292"/>
    </location>
</feature>
<evidence type="ECO:0000313" key="4">
    <source>
        <dbReference type="EMBL" id="KAA3488032.1"/>
    </source>
</evidence>
<comment type="caution">
    <text evidence="4">The sequence shown here is derived from an EMBL/GenBank/DDBJ whole genome shotgun (WGS) entry which is preliminary data.</text>
</comment>
<dbReference type="OrthoDB" id="10391631at2759"/>
<sequence>MYPLEKFAGFDLGTSGHAERVGVFSLSIYGLVIFPKALRHIDEVVSDLFDRLDKRVTHVPMILAETFISLSAFRRAGEGSFIGCAQHLLAWFHSHFWKVEKVFYQVFFKNNSPLKEFVATPRRDDISEEKWMAILQSLHDKELEWKAHWMIPDEICIDVETSTGSLYSGYGELLDMPLYLSSELGKKIEQLEEEKMQLGLDVGVQNLEAEKIRKEKNKAEEDLDNLKTDYKKVCLSIRTVRYHSHDFAIELKASLNKIEKLKRMIEELKTILQNCELRVELLETNNEHWKEQFQRSQGLIRDRDHIMGEAVTQVREVADHLQTLTVQADMLSLKYESESDRGRELAWLLKKVKALSIRERPYMVPVTIKPQKHQAGTSAPVNYPTDSGSNLRDNPTNPDVPNLDDMVEIDRAKVELPKQLEDRCKWLEEKFRAMENVDYLYGVDAKELSLVPDLDSLIRSAAKWYNHHVTDMTPDRITLQNMEKKQSESFRQYAQRWREVATQV</sequence>
<name>A0A5B6X4H3_9ROSI</name>
<feature type="region of interest" description="Disordered" evidence="2">
    <location>
        <begin position="371"/>
        <end position="403"/>
    </location>
</feature>
<keyword evidence="1" id="KW-0175">Coiled coil</keyword>
<feature type="compositionally biased region" description="Polar residues" evidence="2">
    <location>
        <begin position="374"/>
        <end position="399"/>
    </location>
</feature>
<evidence type="ECO:0000256" key="2">
    <source>
        <dbReference type="SAM" id="MobiDB-lite"/>
    </source>
</evidence>
<dbReference type="PANTHER" id="PTHR48200">
    <property type="entry name" value="PROTEIN, PUTATIVE-RELATED"/>
    <property type="match status" value="1"/>
</dbReference>
<reference evidence="5" key="1">
    <citation type="journal article" date="2019" name="Plant Biotechnol. J.">
        <title>Genome sequencing of the Australian wild diploid species Gossypium australe highlights disease resistance and delayed gland morphogenesis.</title>
        <authorList>
            <person name="Cai Y."/>
            <person name="Cai X."/>
            <person name="Wang Q."/>
            <person name="Wang P."/>
            <person name="Zhang Y."/>
            <person name="Cai C."/>
            <person name="Xu Y."/>
            <person name="Wang K."/>
            <person name="Zhou Z."/>
            <person name="Wang C."/>
            <person name="Geng S."/>
            <person name="Li B."/>
            <person name="Dong Q."/>
            <person name="Hou Y."/>
            <person name="Wang H."/>
            <person name="Ai P."/>
            <person name="Liu Z."/>
            <person name="Yi F."/>
            <person name="Sun M."/>
            <person name="An G."/>
            <person name="Cheng J."/>
            <person name="Zhang Y."/>
            <person name="Shi Q."/>
            <person name="Xie Y."/>
            <person name="Shi X."/>
            <person name="Chang Y."/>
            <person name="Huang F."/>
            <person name="Chen Y."/>
            <person name="Hong S."/>
            <person name="Mi L."/>
            <person name="Sun Q."/>
            <person name="Zhang L."/>
            <person name="Zhou B."/>
            <person name="Peng R."/>
            <person name="Zhang X."/>
            <person name="Liu F."/>
        </authorList>
    </citation>
    <scope>NUCLEOTIDE SEQUENCE [LARGE SCALE GENOMIC DNA]</scope>
    <source>
        <strain evidence="5">cv. PA1801</strain>
    </source>
</reference>
<evidence type="ECO:0000256" key="1">
    <source>
        <dbReference type="SAM" id="Coils"/>
    </source>
</evidence>
<proteinExistence type="predicted"/>
<organism evidence="4 5">
    <name type="scientific">Gossypium australe</name>
    <dbReference type="NCBI Taxonomy" id="47621"/>
    <lineage>
        <taxon>Eukaryota</taxon>
        <taxon>Viridiplantae</taxon>
        <taxon>Streptophyta</taxon>
        <taxon>Embryophyta</taxon>
        <taxon>Tracheophyta</taxon>
        <taxon>Spermatophyta</taxon>
        <taxon>Magnoliopsida</taxon>
        <taxon>eudicotyledons</taxon>
        <taxon>Gunneridae</taxon>
        <taxon>Pentapetalae</taxon>
        <taxon>rosids</taxon>
        <taxon>malvids</taxon>
        <taxon>Malvales</taxon>
        <taxon>Malvaceae</taxon>
        <taxon>Malvoideae</taxon>
        <taxon>Gossypium</taxon>
    </lineage>
</organism>
<dbReference type="InterPro" id="IPR056647">
    <property type="entry name" value="DUF7745"/>
</dbReference>